<feature type="coiled-coil region" evidence="1">
    <location>
        <begin position="368"/>
        <end position="395"/>
    </location>
</feature>
<gene>
    <name evidence="5" type="ORF">QYE76_029405</name>
</gene>
<evidence type="ECO:0000313" key="5">
    <source>
        <dbReference type="EMBL" id="KAK1605732.1"/>
    </source>
</evidence>
<reference evidence="5" key="1">
    <citation type="submission" date="2023-07" db="EMBL/GenBank/DDBJ databases">
        <title>A chromosome-level genome assembly of Lolium multiflorum.</title>
        <authorList>
            <person name="Chen Y."/>
            <person name="Copetti D."/>
            <person name="Kolliker R."/>
            <person name="Studer B."/>
        </authorList>
    </citation>
    <scope>NUCLEOTIDE SEQUENCE</scope>
    <source>
        <strain evidence="5">02402/16</strain>
        <tissue evidence="5">Leaf</tissue>
    </source>
</reference>
<keyword evidence="3" id="KW-1133">Transmembrane helix</keyword>
<feature type="domain" description="Retrotransposon gag" evidence="4">
    <location>
        <begin position="132"/>
        <end position="221"/>
    </location>
</feature>
<name>A0AAD8VFH0_LOLMU</name>
<evidence type="ECO:0000259" key="4">
    <source>
        <dbReference type="Pfam" id="PF03732"/>
    </source>
</evidence>
<accession>A0AAD8VFH0</accession>
<evidence type="ECO:0000256" key="1">
    <source>
        <dbReference type="SAM" id="Coils"/>
    </source>
</evidence>
<keyword evidence="3" id="KW-0812">Transmembrane</keyword>
<feature type="compositionally biased region" description="Polar residues" evidence="2">
    <location>
        <begin position="254"/>
        <end position="273"/>
    </location>
</feature>
<feature type="compositionally biased region" description="Basic and acidic residues" evidence="2">
    <location>
        <begin position="1"/>
        <end position="11"/>
    </location>
</feature>
<evidence type="ECO:0000256" key="3">
    <source>
        <dbReference type="SAM" id="Phobius"/>
    </source>
</evidence>
<dbReference type="AlphaFoldDB" id="A0AAD8VFH0"/>
<feature type="transmembrane region" description="Helical" evidence="3">
    <location>
        <begin position="431"/>
        <end position="455"/>
    </location>
</feature>
<protein>
    <recommendedName>
        <fullName evidence="4">Retrotransposon gag domain-containing protein</fullName>
    </recommendedName>
</protein>
<keyword evidence="3" id="KW-0472">Membrane</keyword>
<dbReference type="Pfam" id="PF03732">
    <property type="entry name" value="Retrotrans_gag"/>
    <property type="match status" value="1"/>
</dbReference>
<keyword evidence="1" id="KW-0175">Coiled coil</keyword>
<organism evidence="5 6">
    <name type="scientific">Lolium multiflorum</name>
    <name type="common">Italian ryegrass</name>
    <name type="synonym">Lolium perenne subsp. multiflorum</name>
    <dbReference type="NCBI Taxonomy" id="4521"/>
    <lineage>
        <taxon>Eukaryota</taxon>
        <taxon>Viridiplantae</taxon>
        <taxon>Streptophyta</taxon>
        <taxon>Embryophyta</taxon>
        <taxon>Tracheophyta</taxon>
        <taxon>Spermatophyta</taxon>
        <taxon>Magnoliopsida</taxon>
        <taxon>Liliopsida</taxon>
        <taxon>Poales</taxon>
        <taxon>Poaceae</taxon>
        <taxon>BOP clade</taxon>
        <taxon>Pooideae</taxon>
        <taxon>Poodae</taxon>
        <taxon>Poeae</taxon>
        <taxon>Poeae Chloroplast Group 2 (Poeae type)</taxon>
        <taxon>Loliodinae</taxon>
        <taxon>Loliinae</taxon>
        <taxon>Lolium</taxon>
    </lineage>
</organism>
<keyword evidence="6" id="KW-1185">Reference proteome</keyword>
<feature type="region of interest" description="Disordered" evidence="2">
    <location>
        <begin position="252"/>
        <end position="278"/>
    </location>
</feature>
<dbReference type="Proteomes" id="UP001231189">
    <property type="component" value="Unassembled WGS sequence"/>
</dbReference>
<dbReference type="Gene3D" id="4.10.60.10">
    <property type="entry name" value="Zinc finger, CCHC-type"/>
    <property type="match status" value="1"/>
</dbReference>
<feature type="region of interest" description="Disordered" evidence="2">
    <location>
        <begin position="1"/>
        <end position="20"/>
    </location>
</feature>
<sequence>MGKKNGEKALEPGEEGGNFITREELDQFSIDIQKKFDGFAQGQVELHRQQSMAASDFQKGFDPLATMIANMNSAVGAPRADPESSTHQSSVHGQGEQLFLTFDGTCTFDFIKKAEKYFKLCHTPEEEKIQVVRLYFTGKADFWLEKTELDREKISWAEFCKRLMNRFASTYDVVKAFHALKQSGSVDEYIDLFEETVGLVRRKYPDIPESYYIKSFVCGLQDYEQPQIQKPVSLSDAFSIARSLEASNLFKEGGNSNWRQRNNYQRPTPVSKETTPKPAAYVPVTIPKHNMETVPTKSDKCFRCGEKWAVPGHSFRNCTMNKQVSAMLTKEEEATESDKCFRCGEKWAVPGHRFHCKMNKQVRAMLTKEEEDQEYLDALNTIDEKEDQEEQEESNVLNRTLQHISSFRSEQASHEEPSAPIIQLRRRGAGLISVSLLVLLAAILWAFATGTGYAIKFCKGLWSSSST</sequence>
<dbReference type="EMBL" id="JAUUTY010000007">
    <property type="protein sequence ID" value="KAK1605732.1"/>
    <property type="molecule type" value="Genomic_DNA"/>
</dbReference>
<dbReference type="InterPro" id="IPR005162">
    <property type="entry name" value="Retrotrans_gag_dom"/>
</dbReference>
<proteinExistence type="predicted"/>
<evidence type="ECO:0000256" key="2">
    <source>
        <dbReference type="SAM" id="MobiDB-lite"/>
    </source>
</evidence>
<evidence type="ECO:0000313" key="6">
    <source>
        <dbReference type="Proteomes" id="UP001231189"/>
    </source>
</evidence>
<comment type="caution">
    <text evidence="5">The sequence shown here is derived from an EMBL/GenBank/DDBJ whole genome shotgun (WGS) entry which is preliminary data.</text>
</comment>